<dbReference type="PANTHER" id="PTHR21066:SF3">
    <property type="entry name" value="IP02236P"/>
    <property type="match status" value="1"/>
</dbReference>
<evidence type="ECO:0000256" key="4">
    <source>
        <dbReference type="ARBA" id="ARBA00022525"/>
    </source>
</evidence>
<evidence type="ECO:0000256" key="3">
    <source>
        <dbReference type="ARBA" id="ARBA00022448"/>
    </source>
</evidence>
<dbReference type="Gene3D" id="1.10.238.270">
    <property type="match status" value="1"/>
</dbReference>
<organism evidence="6 7">
    <name type="scientific">Anopheles maculatus</name>
    <dbReference type="NCBI Taxonomy" id="74869"/>
    <lineage>
        <taxon>Eukaryota</taxon>
        <taxon>Metazoa</taxon>
        <taxon>Ecdysozoa</taxon>
        <taxon>Arthropoda</taxon>
        <taxon>Hexapoda</taxon>
        <taxon>Insecta</taxon>
        <taxon>Pterygota</taxon>
        <taxon>Neoptera</taxon>
        <taxon>Endopterygota</taxon>
        <taxon>Diptera</taxon>
        <taxon>Nematocera</taxon>
        <taxon>Culicoidea</taxon>
        <taxon>Culicidae</taxon>
        <taxon>Anophelinae</taxon>
        <taxon>Anopheles</taxon>
        <taxon>Anopheles maculatus group</taxon>
    </lineage>
</organism>
<keyword evidence="7" id="KW-1185">Reference proteome</keyword>
<proteinExistence type="inferred from homology"/>
<keyword evidence="4" id="KW-0964">Secreted</keyword>
<dbReference type="InterPro" id="IPR052295">
    <property type="entry name" value="Odorant-binding_protein"/>
</dbReference>
<evidence type="ECO:0000256" key="2">
    <source>
        <dbReference type="ARBA" id="ARBA00008098"/>
    </source>
</evidence>
<evidence type="ECO:0000256" key="1">
    <source>
        <dbReference type="ARBA" id="ARBA00004613"/>
    </source>
</evidence>
<comment type="subcellular location">
    <subcellularLocation>
        <location evidence="1">Secreted</location>
    </subcellularLocation>
</comment>
<dbReference type="Proteomes" id="UP000075901">
    <property type="component" value="Unassembled WGS sequence"/>
</dbReference>
<accession>A0A182SIT6</accession>
<reference evidence="6" key="2">
    <citation type="submission" date="2020-05" db="UniProtKB">
        <authorList>
            <consortium name="EnsemblMetazoa"/>
        </authorList>
    </citation>
    <scope>IDENTIFICATION</scope>
    <source>
        <strain evidence="6">maculatus3</strain>
    </source>
</reference>
<sequence length="144" mass="16162">MSKCCEVEKIISLDDADDCTSAADEASEPHEKMILKSLGLFNGEDIVQEKVLEYTDKFEPVWKDTAKDIIGQCVTSAAAIKSKMAEQGHTTKCSPVGGFFLMCLMKETFMQCPADKWQNSEFVPCGARFFHSANVWFSIYFIYS</sequence>
<evidence type="ECO:0000313" key="6">
    <source>
        <dbReference type="EnsemblMetazoa" id="AMAM007629-PA"/>
    </source>
</evidence>
<dbReference type="AlphaFoldDB" id="A0A182SIT6"/>
<comment type="similarity">
    <text evidence="2">Belongs to the PBP/GOBP family.</text>
</comment>
<reference evidence="7" key="1">
    <citation type="submission" date="2013-09" db="EMBL/GenBank/DDBJ databases">
        <title>The Genome Sequence of Anopheles maculatus species B.</title>
        <authorList>
            <consortium name="The Broad Institute Genomics Platform"/>
            <person name="Neafsey D.E."/>
            <person name="Besansky N."/>
            <person name="Howell P."/>
            <person name="Walton C."/>
            <person name="Young S.K."/>
            <person name="Zeng Q."/>
            <person name="Gargeya S."/>
            <person name="Fitzgerald M."/>
            <person name="Haas B."/>
            <person name="Abouelleil A."/>
            <person name="Allen A.W."/>
            <person name="Alvarado L."/>
            <person name="Arachchi H.M."/>
            <person name="Berlin A.M."/>
            <person name="Chapman S.B."/>
            <person name="Gainer-Dewar J."/>
            <person name="Goldberg J."/>
            <person name="Griggs A."/>
            <person name="Gujja S."/>
            <person name="Hansen M."/>
            <person name="Howarth C."/>
            <person name="Imamovic A."/>
            <person name="Ireland A."/>
            <person name="Larimer J."/>
            <person name="McCowan C."/>
            <person name="Murphy C."/>
            <person name="Pearson M."/>
            <person name="Poon T.W."/>
            <person name="Priest M."/>
            <person name="Roberts A."/>
            <person name="Saif S."/>
            <person name="Shea T."/>
            <person name="Sisk P."/>
            <person name="Sykes S."/>
            <person name="Wortman J."/>
            <person name="Nusbaum C."/>
            <person name="Birren B."/>
        </authorList>
    </citation>
    <scope>NUCLEOTIDE SEQUENCE [LARGE SCALE GENOMIC DNA]</scope>
    <source>
        <strain evidence="7">maculatus3</strain>
    </source>
</reference>
<evidence type="ECO:0000256" key="5">
    <source>
        <dbReference type="ARBA" id="ARBA00023157"/>
    </source>
</evidence>
<protein>
    <submittedName>
        <fullName evidence="6">Uncharacterized protein</fullName>
    </submittedName>
</protein>
<keyword evidence="3" id="KW-0813">Transport</keyword>
<evidence type="ECO:0000313" key="7">
    <source>
        <dbReference type="Proteomes" id="UP000075901"/>
    </source>
</evidence>
<dbReference type="EnsemblMetazoa" id="AMAM007629-RA">
    <property type="protein sequence ID" value="AMAM007629-PA"/>
    <property type="gene ID" value="AMAM007629"/>
</dbReference>
<dbReference type="PANTHER" id="PTHR21066">
    <property type="entry name" value="ODORANT-BINDING PROTEIN 59A-RELATED"/>
    <property type="match status" value="1"/>
</dbReference>
<dbReference type="VEuPathDB" id="VectorBase:AMAM007629"/>
<dbReference type="GO" id="GO:0005576">
    <property type="term" value="C:extracellular region"/>
    <property type="evidence" value="ECO:0007669"/>
    <property type="project" value="UniProtKB-SubCell"/>
</dbReference>
<keyword evidence="5" id="KW-1015">Disulfide bond</keyword>
<name>A0A182SIT6_9DIPT</name>